<dbReference type="Proteomes" id="UP001285835">
    <property type="component" value="Unassembled WGS sequence"/>
</dbReference>
<sequence length="40" mass="4828">MNHRKRQTRTRHLWFSHWNAPQDRACLPTPPEPVVPHSSR</sequence>
<dbReference type="EMBL" id="JAWZXF010000001">
    <property type="protein sequence ID" value="MDX7920633.1"/>
    <property type="molecule type" value="Genomic_DNA"/>
</dbReference>
<gene>
    <name evidence="1" type="ORF">SJS82_01570</name>
</gene>
<dbReference type="GeneID" id="99771044"/>
<comment type="caution">
    <text evidence="1">The sequence shown here is derived from an EMBL/GenBank/DDBJ whole genome shotgun (WGS) entry which is preliminary data.</text>
</comment>
<organism evidence="1 2">
    <name type="scientific">Aeromonas media</name>
    <dbReference type="NCBI Taxonomy" id="651"/>
    <lineage>
        <taxon>Bacteria</taxon>
        <taxon>Pseudomonadati</taxon>
        <taxon>Pseudomonadota</taxon>
        <taxon>Gammaproteobacteria</taxon>
        <taxon>Aeromonadales</taxon>
        <taxon>Aeromonadaceae</taxon>
        <taxon>Aeromonas</taxon>
    </lineage>
</organism>
<accession>A0AAP6L1R4</accession>
<dbReference type="RefSeq" id="WP_262110571.1">
    <property type="nucleotide sequence ID" value="NZ_CAWNWS010000038.1"/>
</dbReference>
<reference evidence="1" key="1">
    <citation type="submission" date="2023-11" db="EMBL/GenBank/DDBJ databases">
        <title>WGS of Aeromonas in Northern Israel.</title>
        <authorList>
            <person name="Hershko Y."/>
        </authorList>
    </citation>
    <scope>NUCLEOTIDE SEQUENCE</scope>
    <source>
        <strain evidence="1">02297</strain>
    </source>
</reference>
<protein>
    <submittedName>
        <fullName evidence="1">Uncharacterized protein</fullName>
    </submittedName>
</protein>
<proteinExistence type="predicted"/>
<evidence type="ECO:0000313" key="2">
    <source>
        <dbReference type="Proteomes" id="UP001285835"/>
    </source>
</evidence>
<dbReference type="AlphaFoldDB" id="A0AAP6L1R4"/>
<evidence type="ECO:0000313" key="1">
    <source>
        <dbReference type="EMBL" id="MDX7920633.1"/>
    </source>
</evidence>
<name>A0AAP6L1R4_AERME</name>